<reference evidence="1" key="1">
    <citation type="journal article" date="2014" name="Front. Microbiol.">
        <title>High frequency of phylogenetically diverse reductive dehalogenase-homologous genes in deep subseafloor sedimentary metagenomes.</title>
        <authorList>
            <person name="Kawai M."/>
            <person name="Futagami T."/>
            <person name="Toyoda A."/>
            <person name="Takaki Y."/>
            <person name="Nishi S."/>
            <person name="Hori S."/>
            <person name="Arai W."/>
            <person name="Tsubouchi T."/>
            <person name="Morono Y."/>
            <person name="Uchiyama I."/>
            <person name="Ito T."/>
            <person name="Fujiyama A."/>
            <person name="Inagaki F."/>
            <person name="Takami H."/>
        </authorList>
    </citation>
    <scope>NUCLEOTIDE SEQUENCE</scope>
    <source>
        <strain evidence="1">Expedition CK06-06</strain>
    </source>
</reference>
<evidence type="ECO:0000313" key="1">
    <source>
        <dbReference type="EMBL" id="GAF99332.1"/>
    </source>
</evidence>
<feature type="non-terminal residue" evidence="1">
    <location>
        <position position="1"/>
    </location>
</feature>
<comment type="caution">
    <text evidence="1">The sequence shown here is derived from an EMBL/GenBank/DDBJ whole genome shotgun (WGS) entry which is preliminary data.</text>
</comment>
<organism evidence="1">
    <name type="scientific">marine sediment metagenome</name>
    <dbReference type="NCBI Taxonomy" id="412755"/>
    <lineage>
        <taxon>unclassified sequences</taxon>
        <taxon>metagenomes</taxon>
        <taxon>ecological metagenomes</taxon>
    </lineage>
</organism>
<evidence type="ECO:0008006" key="2">
    <source>
        <dbReference type="Google" id="ProtNLM"/>
    </source>
</evidence>
<gene>
    <name evidence="1" type="ORF">S01H1_20367</name>
</gene>
<dbReference type="EMBL" id="BARS01011136">
    <property type="protein sequence ID" value="GAF99332.1"/>
    <property type="molecule type" value="Genomic_DNA"/>
</dbReference>
<sequence>AAWSWNPVTGCKRGCDYCYARDIANRFNPQKFEPTYHPERLAAPYNTTVPEPSEEGDTGYKSVFVCSMADLFGPWVPQKWIDDVILTISGAPQWTFLFLTKYPKRMVDIGWPSNAWVGTTVDTQARVRVAEESFAKIKAPVKFVSCEPMLEKLTFSSLNMFDWVVMGGASKSSKTPEFNPPWLWAEHLLNQAREAGCDVYFKPNLKNRPREYPTG</sequence>
<protein>
    <recommendedName>
        <fullName evidence="2">DUF5131 family protein</fullName>
    </recommendedName>
</protein>
<dbReference type="InterPro" id="IPR011101">
    <property type="entry name" value="DUF5131"/>
</dbReference>
<accession>X0UFZ4</accession>
<dbReference type="Pfam" id="PF07505">
    <property type="entry name" value="DUF5131"/>
    <property type="match status" value="1"/>
</dbReference>
<dbReference type="AlphaFoldDB" id="X0UFZ4"/>
<name>X0UFZ4_9ZZZZ</name>
<proteinExistence type="predicted"/>